<evidence type="ECO:0000256" key="10">
    <source>
        <dbReference type="ARBA" id="ARBA00048988"/>
    </source>
</evidence>
<dbReference type="Gene3D" id="1.10.10.160">
    <property type="match status" value="1"/>
</dbReference>
<dbReference type="InterPro" id="IPR000212">
    <property type="entry name" value="DNA_helicase_UvrD/REP"/>
</dbReference>
<evidence type="ECO:0000256" key="5">
    <source>
        <dbReference type="ARBA" id="ARBA00022840"/>
    </source>
</evidence>
<comment type="similarity">
    <text evidence="1">Belongs to the helicase family. UvrD subfamily.</text>
</comment>
<evidence type="ECO:0000256" key="4">
    <source>
        <dbReference type="ARBA" id="ARBA00022806"/>
    </source>
</evidence>
<evidence type="ECO:0000256" key="8">
    <source>
        <dbReference type="ARBA" id="ARBA00034617"/>
    </source>
</evidence>
<evidence type="ECO:0000256" key="6">
    <source>
        <dbReference type="ARBA" id="ARBA00023125"/>
    </source>
</evidence>
<dbReference type="PANTHER" id="PTHR11070:SF2">
    <property type="entry name" value="ATP-DEPENDENT DNA HELICASE SRS2"/>
    <property type="match status" value="1"/>
</dbReference>
<dbReference type="PROSITE" id="PS51198">
    <property type="entry name" value="UVRD_HELICASE_ATP_BIND"/>
    <property type="match status" value="1"/>
</dbReference>
<keyword evidence="4 11" id="KW-0347">Helicase</keyword>
<protein>
    <recommendedName>
        <fullName evidence="9">DNA 3'-5' helicase</fullName>
        <ecNumber evidence="9">5.6.2.4</ecNumber>
    </recommendedName>
</protein>
<keyword evidence="3 11" id="KW-0378">Hydrolase</keyword>
<dbReference type="Pfam" id="PF00580">
    <property type="entry name" value="UvrD-helicase"/>
    <property type="match status" value="1"/>
</dbReference>
<evidence type="ECO:0000256" key="3">
    <source>
        <dbReference type="ARBA" id="ARBA00022801"/>
    </source>
</evidence>
<keyword evidence="6" id="KW-0238">DNA-binding</keyword>
<evidence type="ECO:0000256" key="1">
    <source>
        <dbReference type="ARBA" id="ARBA00009922"/>
    </source>
</evidence>
<evidence type="ECO:0000256" key="7">
    <source>
        <dbReference type="ARBA" id="ARBA00023235"/>
    </source>
</evidence>
<evidence type="ECO:0000313" key="14">
    <source>
        <dbReference type="EMBL" id="GLB31562.1"/>
    </source>
</evidence>
<evidence type="ECO:0000313" key="15">
    <source>
        <dbReference type="Proteomes" id="UP001419084"/>
    </source>
</evidence>
<gene>
    <name evidence="14" type="primary">pcrA_2</name>
    <name evidence="14" type="ORF">LAD12857_34850</name>
</gene>
<dbReference type="RefSeq" id="WP_170820871.1">
    <property type="nucleotide sequence ID" value="NZ_BRPJ01000074.1"/>
</dbReference>
<keyword evidence="7" id="KW-0413">Isomerase</keyword>
<evidence type="ECO:0000256" key="9">
    <source>
        <dbReference type="ARBA" id="ARBA00034808"/>
    </source>
</evidence>
<reference evidence="14 15" key="1">
    <citation type="journal article" date="2024" name="Int. J. Syst. Evol. Microbiol.">
        <title>Lacrimispora brassicae sp. nov. isolated from fermented cabbage, and proposal of Clostridium indicum Gundawar et al. 2019 and Clostridium methoxybenzovorans Mechichi et al. 1999 as heterotypic synonyms of Lacrimispora amygdalina (Parshina et al. 2003) Haas and Blanchard 2020 and Lacrimispora indolis (McClung and McCoy 1957) Haas and Blanchard 2020, respectively.</title>
        <authorList>
            <person name="Kobayashi H."/>
            <person name="Tanizawa Y."/>
            <person name="Sakamoto M."/>
            <person name="Ohkuma M."/>
            <person name="Tohno M."/>
        </authorList>
    </citation>
    <scope>NUCLEOTIDE SEQUENCE [LARGE SCALE GENOMIC DNA]</scope>
    <source>
        <strain evidence="14 15">DSM 12857</strain>
    </source>
</reference>
<dbReference type="InterPro" id="IPR013986">
    <property type="entry name" value="DExx_box_DNA_helicase_dom_sf"/>
</dbReference>
<keyword evidence="2 11" id="KW-0547">Nucleotide-binding</keyword>
<name>A0ABQ5M9N6_9FIRM</name>
<feature type="domain" description="UvrD-like helicase ATP-binding" evidence="12">
    <location>
        <begin position="2"/>
        <end position="285"/>
    </location>
</feature>
<dbReference type="Gene3D" id="3.40.50.300">
    <property type="entry name" value="P-loop containing nucleotide triphosphate hydrolases"/>
    <property type="match status" value="2"/>
</dbReference>
<dbReference type="PANTHER" id="PTHR11070">
    <property type="entry name" value="UVRD / RECB / PCRA DNA HELICASE FAMILY MEMBER"/>
    <property type="match status" value="1"/>
</dbReference>
<comment type="catalytic activity">
    <reaction evidence="10">
        <text>ATP + H2O = ADP + phosphate + H(+)</text>
        <dbReference type="Rhea" id="RHEA:13065"/>
        <dbReference type="ChEBI" id="CHEBI:15377"/>
        <dbReference type="ChEBI" id="CHEBI:15378"/>
        <dbReference type="ChEBI" id="CHEBI:30616"/>
        <dbReference type="ChEBI" id="CHEBI:43474"/>
        <dbReference type="ChEBI" id="CHEBI:456216"/>
        <dbReference type="EC" id="5.6.2.4"/>
    </reaction>
</comment>
<dbReference type="InterPro" id="IPR014016">
    <property type="entry name" value="UvrD-like_ATP-bd"/>
</dbReference>
<dbReference type="Gene3D" id="1.10.486.10">
    <property type="entry name" value="PCRA, domain 4"/>
    <property type="match status" value="1"/>
</dbReference>
<sequence length="616" mass="70639">MMKLSAKQEEIVNHVDGAILVKAGPGSGKTRVLIERIKHLLLSKKRCKILALTFSNLAAEEMRNRLQEDNSISELIDNVTVGTIHSFCLDLVQTRGNLIGLGRDMVIFENSSDQQAVLRDVFSSEPQLLEILKEKAKPNVFLQKCLSLISEQKKKFASPEMSEMLEPFPTIYREYNRLLLKQNALDFDDILFYAYQILTENPSVVKLYNSLYKFICVDEAQDLNFAQYEVIKALCGNEFRNIMLVGDENQSIYGFNGSDSTLMSERFVSEFKPTIYILNENYRSAKAIVNFANQLENYESVANYVFEGELAAFAFEDEKREAEFILYKMKELLKAGHPDIENPLDYNSFAIIARNKYILNTVEGLLSEQGIPYFYKKSSTGVENESEYMRVFELGIRLLLNAKDLIHLRELCKIANSDIGKISISNDGYDVLNQALQNTIYSSLLDSLVLLNTGDFNFAKVISKIKTDLPTVLEDDARYLIINDINQWEIHWKKYVSQVQRENRSLLSFRNYMSLGKTQDVTSNKGVTLLTAHMSKGLQYEVVFVIGLSEGTFPDYRAVNSGGSEMEQERNNMYVAVTRAKRLCYLTYTRYKMMPWGDIKRQTHSRFLQNLNITEL</sequence>
<comment type="caution">
    <text evidence="14">The sequence shown here is derived from an EMBL/GenBank/DDBJ whole genome shotgun (WGS) entry which is preliminary data.</text>
</comment>
<evidence type="ECO:0000256" key="2">
    <source>
        <dbReference type="ARBA" id="ARBA00022741"/>
    </source>
</evidence>
<dbReference type="EMBL" id="BRPJ01000074">
    <property type="protein sequence ID" value="GLB31562.1"/>
    <property type="molecule type" value="Genomic_DNA"/>
</dbReference>
<evidence type="ECO:0000259" key="13">
    <source>
        <dbReference type="PROSITE" id="PS51217"/>
    </source>
</evidence>
<feature type="binding site" evidence="11">
    <location>
        <begin position="23"/>
        <end position="30"/>
    </location>
    <ligand>
        <name>ATP</name>
        <dbReference type="ChEBI" id="CHEBI:30616"/>
    </ligand>
</feature>
<dbReference type="GO" id="GO:0004386">
    <property type="term" value="F:helicase activity"/>
    <property type="evidence" value="ECO:0007669"/>
    <property type="project" value="UniProtKB-KW"/>
</dbReference>
<dbReference type="InterPro" id="IPR014017">
    <property type="entry name" value="DNA_helicase_UvrD-like_C"/>
</dbReference>
<feature type="domain" description="UvrD-like helicase C-terminal" evidence="13">
    <location>
        <begin position="279"/>
        <end position="537"/>
    </location>
</feature>
<evidence type="ECO:0000259" key="12">
    <source>
        <dbReference type="PROSITE" id="PS51198"/>
    </source>
</evidence>
<dbReference type="EC" id="5.6.2.4" evidence="9"/>
<dbReference type="Proteomes" id="UP001419084">
    <property type="component" value="Unassembled WGS sequence"/>
</dbReference>
<dbReference type="PROSITE" id="PS51217">
    <property type="entry name" value="UVRD_HELICASE_CTER"/>
    <property type="match status" value="1"/>
</dbReference>
<evidence type="ECO:0000256" key="11">
    <source>
        <dbReference type="PROSITE-ProRule" id="PRU00560"/>
    </source>
</evidence>
<proteinExistence type="inferred from homology"/>
<keyword evidence="5 11" id="KW-0067">ATP-binding</keyword>
<organism evidence="14 15">
    <name type="scientific">Lacrimispora amygdalina</name>
    <dbReference type="NCBI Taxonomy" id="253257"/>
    <lineage>
        <taxon>Bacteria</taxon>
        <taxon>Bacillati</taxon>
        <taxon>Bacillota</taxon>
        <taxon>Clostridia</taxon>
        <taxon>Lachnospirales</taxon>
        <taxon>Lachnospiraceae</taxon>
        <taxon>Lacrimispora</taxon>
    </lineage>
</organism>
<dbReference type="SUPFAM" id="SSF52540">
    <property type="entry name" value="P-loop containing nucleoside triphosphate hydrolases"/>
    <property type="match status" value="1"/>
</dbReference>
<comment type="catalytic activity">
    <reaction evidence="8">
        <text>Couples ATP hydrolysis with the unwinding of duplex DNA by translocating in the 3'-5' direction.</text>
        <dbReference type="EC" id="5.6.2.4"/>
    </reaction>
</comment>
<dbReference type="Pfam" id="PF13361">
    <property type="entry name" value="UvrD_C"/>
    <property type="match status" value="2"/>
</dbReference>
<keyword evidence="15" id="KW-1185">Reference proteome</keyword>
<accession>A0ABQ5M9N6</accession>
<dbReference type="CDD" id="cd17932">
    <property type="entry name" value="DEXQc_UvrD"/>
    <property type="match status" value="1"/>
</dbReference>
<dbReference type="InterPro" id="IPR027417">
    <property type="entry name" value="P-loop_NTPase"/>
</dbReference>